<gene>
    <name evidence="8" type="ORF">PCG10_001283</name>
</gene>
<protein>
    <recommendedName>
        <fullName evidence="10">Integral membrane protein, Mpv17/PMP22 family</fullName>
    </recommendedName>
</protein>
<evidence type="ECO:0000256" key="4">
    <source>
        <dbReference type="ARBA" id="ARBA00022989"/>
    </source>
</evidence>
<evidence type="ECO:0000256" key="2">
    <source>
        <dbReference type="ARBA" id="ARBA00006824"/>
    </source>
</evidence>
<keyword evidence="5" id="KW-0472">Membrane</keyword>
<evidence type="ECO:0000256" key="6">
    <source>
        <dbReference type="RuleBase" id="RU363053"/>
    </source>
</evidence>
<accession>A0A9P5GDZ2</accession>
<evidence type="ECO:0000256" key="7">
    <source>
        <dbReference type="SAM" id="MobiDB-lite"/>
    </source>
</evidence>
<dbReference type="GO" id="GO:0016020">
    <property type="term" value="C:membrane"/>
    <property type="evidence" value="ECO:0007669"/>
    <property type="project" value="UniProtKB-SubCell"/>
</dbReference>
<evidence type="ECO:0000256" key="5">
    <source>
        <dbReference type="ARBA" id="ARBA00023136"/>
    </source>
</evidence>
<dbReference type="GO" id="GO:0005739">
    <property type="term" value="C:mitochondrion"/>
    <property type="evidence" value="ECO:0007669"/>
    <property type="project" value="TreeGrafter"/>
</dbReference>
<dbReference type="Pfam" id="PF04117">
    <property type="entry name" value="Mpv17_PMP22"/>
    <property type="match status" value="1"/>
</dbReference>
<comment type="subcellular location">
    <subcellularLocation>
        <location evidence="1">Membrane</location>
        <topology evidence="1">Multi-pass membrane protein</topology>
    </subcellularLocation>
</comment>
<keyword evidence="4" id="KW-1133">Transmembrane helix</keyword>
<keyword evidence="3" id="KW-0812">Transmembrane</keyword>
<keyword evidence="9" id="KW-1185">Reference proteome</keyword>
<dbReference type="AlphaFoldDB" id="A0A9P5GDZ2"/>
<dbReference type="PANTHER" id="PTHR11266">
    <property type="entry name" value="PEROXISOMAL MEMBRANE PROTEIN 2, PXMP2 MPV17"/>
    <property type="match status" value="1"/>
</dbReference>
<comment type="caution">
    <text evidence="8">The sequence shown here is derived from an EMBL/GenBank/DDBJ whole genome shotgun (WGS) entry which is preliminary data.</text>
</comment>
<evidence type="ECO:0000256" key="1">
    <source>
        <dbReference type="ARBA" id="ARBA00004141"/>
    </source>
</evidence>
<feature type="compositionally biased region" description="Polar residues" evidence="7">
    <location>
        <begin position="45"/>
        <end position="72"/>
    </location>
</feature>
<proteinExistence type="inferred from homology"/>
<evidence type="ECO:0000313" key="9">
    <source>
        <dbReference type="Proteomes" id="UP000701341"/>
    </source>
</evidence>
<dbReference type="EMBL" id="JAAOZQ010000117">
    <property type="protein sequence ID" value="KAF7517366.1"/>
    <property type="molecule type" value="Genomic_DNA"/>
</dbReference>
<feature type="region of interest" description="Disordered" evidence="7">
    <location>
        <begin position="1"/>
        <end position="95"/>
    </location>
</feature>
<comment type="similarity">
    <text evidence="2 6">Belongs to the peroxisomal membrane protein PXMP2/4 family.</text>
</comment>
<feature type="compositionally biased region" description="Polar residues" evidence="7">
    <location>
        <begin position="12"/>
        <end position="21"/>
    </location>
</feature>
<name>A0A9P5GDZ2_PENCR</name>
<evidence type="ECO:0000256" key="3">
    <source>
        <dbReference type="ARBA" id="ARBA00022692"/>
    </source>
</evidence>
<sequence length="343" mass="37093">MTLLRNGLLSRAPTSPSTSTFRRPITPRSQPQILRRPRPQRRYNSDSSAGKTPAERNTTSANQPHSHHSNASTPPKLPDTTPAATAAAAAGATTAPVRRGFREVIKAGPVGKFGRWYARVQDRKPYATQFWSSIVIYLCGDLSAQMLFPSEVPAPAKSDAKDGDGAVQGDGATVSAGYDPLRTLRHLCVGAGSSIPSYKWFMFLGNYFNYPSRFLSILTKVVVQQTCFTPVFNTYFFSVHSLLAGATLEETWERLKKALPVSIQNSVKLWPAVTAFSFMYVPPQFRNVFSGCIAVGWQTYLSWLNQKAAKEVAAAEALAAAEEMGAGVLHAVSGGAMISAGTA</sequence>
<reference evidence="8" key="1">
    <citation type="submission" date="2020-02" db="EMBL/GenBank/DDBJ databases">
        <authorList>
            <person name="Lichtner F.J."/>
        </authorList>
    </citation>
    <scope>NUCLEOTIDE SEQUENCE</scope>
    <source>
        <strain evidence="8">G10</strain>
    </source>
</reference>
<feature type="compositionally biased region" description="Low complexity" evidence="7">
    <location>
        <begin position="78"/>
        <end position="95"/>
    </location>
</feature>
<dbReference type="InterPro" id="IPR007248">
    <property type="entry name" value="Mpv17_PMP22"/>
</dbReference>
<organism evidence="8 9">
    <name type="scientific">Penicillium crustosum</name>
    <name type="common">Blue mold fungus</name>
    <dbReference type="NCBI Taxonomy" id="36656"/>
    <lineage>
        <taxon>Eukaryota</taxon>
        <taxon>Fungi</taxon>
        <taxon>Dikarya</taxon>
        <taxon>Ascomycota</taxon>
        <taxon>Pezizomycotina</taxon>
        <taxon>Eurotiomycetes</taxon>
        <taxon>Eurotiomycetidae</taxon>
        <taxon>Eurotiales</taxon>
        <taxon>Aspergillaceae</taxon>
        <taxon>Penicillium</taxon>
    </lineage>
</organism>
<evidence type="ECO:0008006" key="10">
    <source>
        <dbReference type="Google" id="ProtNLM"/>
    </source>
</evidence>
<dbReference type="PANTHER" id="PTHR11266:SF113">
    <property type="entry name" value="MEMBRANE PROTEIN, MPV17_PMP22 FAMILY, PUTATIVE (AFU_ORTHOLOGUE AFUA_1G13840)-RELATED"/>
    <property type="match status" value="1"/>
</dbReference>
<dbReference type="Proteomes" id="UP000701341">
    <property type="component" value="Unassembled WGS sequence"/>
</dbReference>
<evidence type="ECO:0000313" key="8">
    <source>
        <dbReference type="EMBL" id="KAF7517366.1"/>
    </source>
</evidence>